<dbReference type="Proteomes" id="UP000002009">
    <property type="component" value="Chromosome 9"/>
</dbReference>
<dbReference type="KEGG" id="mis:MICPUN_108885"/>
<feature type="domain" description="GRIP" evidence="3">
    <location>
        <begin position="127"/>
        <end position="177"/>
    </location>
</feature>
<proteinExistence type="predicted"/>
<dbReference type="Gene3D" id="1.10.287.2610">
    <property type="match status" value="1"/>
</dbReference>
<dbReference type="PROSITE" id="PS50913">
    <property type="entry name" value="GRIP"/>
    <property type="match status" value="1"/>
</dbReference>
<organism evidence="4 5">
    <name type="scientific">Micromonas commoda (strain RCC299 / NOUM17 / CCMP2709)</name>
    <name type="common">Picoplanktonic green alga</name>
    <dbReference type="NCBI Taxonomy" id="296587"/>
    <lineage>
        <taxon>Eukaryota</taxon>
        <taxon>Viridiplantae</taxon>
        <taxon>Chlorophyta</taxon>
        <taxon>Mamiellophyceae</taxon>
        <taxon>Mamiellales</taxon>
        <taxon>Mamiellaceae</taxon>
        <taxon>Micromonas</taxon>
    </lineage>
</organism>
<dbReference type="AlphaFoldDB" id="C1EC27"/>
<evidence type="ECO:0000259" key="3">
    <source>
        <dbReference type="PROSITE" id="PS50913"/>
    </source>
</evidence>
<dbReference type="STRING" id="296587.C1EC27"/>
<dbReference type="EMBL" id="CP001329">
    <property type="protein sequence ID" value="ACO65825.1"/>
    <property type="molecule type" value="Genomic_DNA"/>
</dbReference>
<dbReference type="Pfam" id="PF01465">
    <property type="entry name" value="GRIP"/>
    <property type="match status" value="1"/>
</dbReference>
<dbReference type="InParanoid" id="C1EC27"/>
<keyword evidence="1" id="KW-0175">Coiled coil</keyword>
<accession>C1EC27</accession>
<evidence type="ECO:0000256" key="1">
    <source>
        <dbReference type="SAM" id="Coils"/>
    </source>
</evidence>
<feature type="coiled-coil region" evidence="1">
    <location>
        <begin position="1"/>
        <end position="111"/>
    </location>
</feature>
<dbReference type="RefSeq" id="XP_002504567.1">
    <property type="nucleotide sequence ID" value="XM_002504521.1"/>
</dbReference>
<sequence>MASLKMKVDELSRELAAKEAELSVKEAQAAEAAGNQSAINEANELIDALKAEQDKASAETARLRSELESVTEQLDAAKKNLEENESAAASLAEVTARVVTLESERNAAAAEIVTLRGELEAMRGKDDGASAEDLMYLKNVVVKLLEMPGHKDHLEVLPVLATLLKFTPDETRRCRDGIMNGLAAEEDIIADTVGQGLEAVGSAVSSVTSMFSIFGSSSNSAAAVPASPRAAPAAGGEGGGLRRVASRDASSPVAARPDGTGDAFNPFARR</sequence>
<feature type="region of interest" description="Disordered" evidence="2">
    <location>
        <begin position="222"/>
        <end position="270"/>
    </location>
</feature>
<feature type="compositionally biased region" description="Low complexity" evidence="2">
    <location>
        <begin position="222"/>
        <end position="234"/>
    </location>
</feature>
<evidence type="ECO:0000313" key="4">
    <source>
        <dbReference type="EMBL" id="ACO65825.1"/>
    </source>
</evidence>
<dbReference type="SMART" id="SM00755">
    <property type="entry name" value="Grip"/>
    <property type="match status" value="1"/>
</dbReference>
<keyword evidence="5" id="KW-1185">Reference proteome</keyword>
<evidence type="ECO:0000256" key="2">
    <source>
        <dbReference type="SAM" id="MobiDB-lite"/>
    </source>
</evidence>
<dbReference type="OrthoDB" id="1926336at2759"/>
<reference evidence="4 5" key="1">
    <citation type="journal article" date="2009" name="Science">
        <title>Green evolution and dynamic adaptations revealed by genomes of the marine picoeukaryotes Micromonas.</title>
        <authorList>
            <person name="Worden A.Z."/>
            <person name="Lee J.H."/>
            <person name="Mock T."/>
            <person name="Rouze P."/>
            <person name="Simmons M.P."/>
            <person name="Aerts A.L."/>
            <person name="Allen A.E."/>
            <person name="Cuvelier M.L."/>
            <person name="Derelle E."/>
            <person name="Everett M.V."/>
            <person name="Foulon E."/>
            <person name="Grimwood J."/>
            <person name="Gundlach H."/>
            <person name="Henrissat B."/>
            <person name="Napoli C."/>
            <person name="McDonald S.M."/>
            <person name="Parker M.S."/>
            <person name="Rombauts S."/>
            <person name="Salamov A."/>
            <person name="Von Dassow P."/>
            <person name="Badger J.H."/>
            <person name="Coutinho P.M."/>
            <person name="Demir E."/>
            <person name="Dubchak I."/>
            <person name="Gentemann C."/>
            <person name="Eikrem W."/>
            <person name="Gready J.E."/>
            <person name="John U."/>
            <person name="Lanier W."/>
            <person name="Lindquist E.A."/>
            <person name="Lucas S."/>
            <person name="Mayer K.F."/>
            <person name="Moreau H."/>
            <person name="Not F."/>
            <person name="Otillar R."/>
            <person name="Panaud O."/>
            <person name="Pangilinan J."/>
            <person name="Paulsen I."/>
            <person name="Piegu B."/>
            <person name="Poliakov A."/>
            <person name="Robbens S."/>
            <person name="Schmutz J."/>
            <person name="Toulza E."/>
            <person name="Wyss T."/>
            <person name="Zelensky A."/>
            <person name="Zhou K."/>
            <person name="Armbrust E.V."/>
            <person name="Bhattacharya D."/>
            <person name="Goodenough U.W."/>
            <person name="Van de Peer Y."/>
            <person name="Grigoriev I.V."/>
        </authorList>
    </citation>
    <scope>NUCLEOTIDE SEQUENCE [LARGE SCALE GENOMIC DNA]</scope>
    <source>
        <strain evidence="5">RCC299 / NOUM17</strain>
    </source>
</reference>
<protein>
    <recommendedName>
        <fullName evidence="3">GRIP domain-containing protein</fullName>
    </recommendedName>
</protein>
<name>C1EC27_MICCC</name>
<dbReference type="GeneID" id="8246122"/>
<dbReference type="InterPro" id="IPR000237">
    <property type="entry name" value="GRIP_dom"/>
</dbReference>
<gene>
    <name evidence="4" type="ORF">MICPUN_108885</name>
</gene>
<evidence type="ECO:0000313" key="5">
    <source>
        <dbReference type="Proteomes" id="UP000002009"/>
    </source>
</evidence>